<dbReference type="Proteomes" id="UP000315295">
    <property type="component" value="Unassembled WGS sequence"/>
</dbReference>
<organism evidence="2 3">
    <name type="scientific">Malus baccata</name>
    <name type="common">Siberian crab apple</name>
    <name type="synonym">Pyrus baccata</name>
    <dbReference type="NCBI Taxonomy" id="106549"/>
    <lineage>
        <taxon>Eukaryota</taxon>
        <taxon>Viridiplantae</taxon>
        <taxon>Streptophyta</taxon>
        <taxon>Embryophyta</taxon>
        <taxon>Tracheophyta</taxon>
        <taxon>Spermatophyta</taxon>
        <taxon>Magnoliopsida</taxon>
        <taxon>eudicotyledons</taxon>
        <taxon>Gunneridae</taxon>
        <taxon>Pentapetalae</taxon>
        <taxon>rosids</taxon>
        <taxon>fabids</taxon>
        <taxon>Rosales</taxon>
        <taxon>Rosaceae</taxon>
        <taxon>Amygdaloideae</taxon>
        <taxon>Maleae</taxon>
        <taxon>Malus</taxon>
    </lineage>
</organism>
<comment type="caution">
    <text evidence="2">The sequence shown here is derived from an EMBL/GenBank/DDBJ whole genome shotgun (WGS) entry which is preliminary data.</text>
</comment>
<name>A0A540KLN9_MALBA</name>
<sequence>MNAQQTSQYVPADSWIVDSGASHHMTTYMTRLSQVMPFERSEKIIIGNGTNLPFQSVGTTTIKIDTHSLVLKHVLNVPQIARSLLSVKQLCADNKSWFICEETNFFVRDKRTKEILYQGKSRRRELFHIPVSHKHKGLQSAVAFPEPLVGQVVKSQLWHQRLGHPTNGILASML</sequence>
<accession>A0A540KLN9</accession>
<proteinExistence type="predicted"/>
<dbReference type="EMBL" id="VIEB01001126">
    <property type="protein sequence ID" value="TQD75128.1"/>
    <property type="molecule type" value="Genomic_DNA"/>
</dbReference>
<evidence type="ECO:0000313" key="2">
    <source>
        <dbReference type="EMBL" id="TQD75128.1"/>
    </source>
</evidence>
<evidence type="ECO:0000259" key="1">
    <source>
        <dbReference type="Pfam" id="PF22936"/>
    </source>
</evidence>
<keyword evidence="3" id="KW-1185">Reference proteome</keyword>
<dbReference type="AlphaFoldDB" id="A0A540KLN9"/>
<reference evidence="2 3" key="1">
    <citation type="journal article" date="2019" name="G3 (Bethesda)">
        <title>Sequencing of a Wild Apple (Malus baccata) Genome Unravels the Differences Between Cultivated and Wild Apple Species Regarding Disease Resistance and Cold Tolerance.</title>
        <authorList>
            <person name="Chen X."/>
        </authorList>
    </citation>
    <scope>NUCLEOTIDE SEQUENCE [LARGE SCALE GENOMIC DNA]</scope>
    <source>
        <strain evidence="3">cv. Shandingzi</strain>
        <tissue evidence="2">Leaves</tissue>
    </source>
</reference>
<gene>
    <name evidence="2" type="ORF">C1H46_039332</name>
</gene>
<dbReference type="InterPro" id="IPR054722">
    <property type="entry name" value="PolX-like_BBD"/>
</dbReference>
<feature type="domain" description="Retrovirus-related Pol polyprotein from transposon TNT 1-94-like beta-barrel" evidence="1">
    <location>
        <begin position="15"/>
        <end position="91"/>
    </location>
</feature>
<dbReference type="Pfam" id="PF22936">
    <property type="entry name" value="Pol_BBD"/>
    <property type="match status" value="1"/>
</dbReference>
<protein>
    <recommendedName>
        <fullName evidence="1">Retrovirus-related Pol polyprotein from transposon TNT 1-94-like beta-barrel domain-containing protein</fullName>
    </recommendedName>
</protein>
<evidence type="ECO:0000313" key="3">
    <source>
        <dbReference type="Proteomes" id="UP000315295"/>
    </source>
</evidence>